<proteinExistence type="predicted"/>
<keyword evidence="2" id="KW-1185">Reference proteome</keyword>
<dbReference type="Proteomes" id="UP000260005">
    <property type="component" value="Segment"/>
</dbReference>
<reference evidence="1 2" key="1">
    <citation type="submission" date="2017-04" db="EMBL/GenBank/DDBJ databases">
        <title>Complete Genome Sequence of Lytic Bacteriophage EF1 Infecting Enterococcus faecalis Isolates.</title>
        <authorList>
            <person name="Kim D."/>
            <person name="Kim Y.J."/>
            <person name="Han B.K."/>
            <person name="Kim H."/>
        </authorList>
    </citation>
    <scope>NUCLEOTIDE SEQUENCE [LARGE SCALE GENOMIC DNA]</scope>
</reference>
<name>A0A249XZ82_9CAUD</name>
<protein>
    <submittedName>
        <fullName evidence="1">Uncharacterized protein</fullName>
    </submittedName>
</protein>
<evidence type="ECO:0000313" key="2">
    <source>
        <dbReference type="Proteomes" id="UP000260005"/>
    </source>
</evidence>
<sequence length="389" mass="43824">MKLSRLTQEDVIKIIEGTPKAQVQRKKSGEGFTLGLILNKLTRNMVVAEGQEGFSTYRANAEGLITGRKRYSESTGFYIIAEKDVDGHHINISQSDNISNLILYPQAYTREEAKVIGMRLRGVVNDLLSYSTDLTVETKVDPYAIIQKGLLKYLMPKESGVISGAHQYMHNNLTDKKIGDIVSPLYLSEEVRAGAPFSVKKSLEKIDPDFKLESQIGLFAIWSWSQLFTSIEENGWAGSPVLNDLGFDRDFIQETLKKFDEDVKKHIVEMQYAYTSQKYMGREYLRDNLDQYKTPTRISSFEYGMLATYSGTTGAYTLVSIQGKNAFTNPCLMAGFLQPATYEEAIDDLTIGNIISTEPYGQNKIIFEKASTSVSRYILDNLNSTEEEE</sequence>
<dbReference type="EMBL" id="MF001358">
    <property type="protein sequence ID" value="ASZ76766.1"/>
    <property type="molecule type" value="Genomic_DNA"/>
</dbReference>
<organism evidence="1 2">
    <name type="scientific">Enterococcus phage EF1</name>
    <dbReference type="NCBI Taxonomy" id="2025813"/>
    <lineage>
        <taxon>Viruses</taxon>
        <taxon>Duplodnaviria</taxon>
        <taxon>Heunggongvirae</taxon>
        <taxon>Uroviricota</taxon>
        <taxon>Caudoviricetes</taxon>
    </lineage>
</organism>
<accession>A0A249XZ82</accession>
<evidence type="ECO:0000313" key="1">
    <source>
        <dbReference type="EMBL" id="ASZ76766.1"/>
    </source>
</evidence>